<dbReference type="InterPro" id="IPR042097">
    <property type="entry name" value="Aminopeptidase_N-like_N_sf"/>
</dbReference>
<evidence type="ECO:0000256" key="11">
    <source>
        <dbReference type="ARBA" id="ARBA00029811"/>
    </source>
</evidence>
<dbReference type="SUPFAM" id="SSF55486">
    <property type="entry name" value="Metalloproteases ('zincins'), catalytic domain"/>
    <property type="match status" value="1"/>
</dbReference>
<name>A0ABW2LLE5_9PSEU</name>
<dbReference type="InterPro" id="IPR027268">
    <property type="entry name" value="Peptidase_M4/M1_CTD_sf"/>
</dbReference>
<comment type="catalytic activity">
    <reaction evidence="1">
        <text>Release of an N-terminal amino acid, Xaa-|-Yaa- from a peptide, amide or arylamide. Xaa is preferably Ala, but may be most amino acids including Pro (slow action). When a terminal hydrophobic residue is followed by a prolyl residue, the two may be released as an intact Xaa-Pro dipeptide.</text>
        <dbReference type="EC" id="3.4.11.2"/>
    </reaction>
</comment>
<dbReference type="PRINTS" id="PR00756">
    <property type="entry name" value="ALADIPTASE"/>
</dbReference>
<keyword evidence="16" id="KW-1185">Reference proteome</keyword>
<gene>
    <name evidence="15" type="ORF">ACFQRI_09340</name>
</gene>
<evidence type="ECO:0000256" key="2">
    <source>
        <dbReference type="ARBA" id="ARBA00001947"/>
    </source>
</evidence>
<dbReference type="Proteomes" id="UP001596504">
    <property type="component" value="Unassembled WGS sequence"/>
</dbReference>
<dbReference type="Gene3D" id="2.60.40.1730">
    <property type="entry name" value="tricorn interacting facor f3 domain"/>
    <property type="match status" value="1"/>
</dbReference>
<evidence type="ECO:0000256" key="5">
    <source>
        <dbReference type="ARBA" id="ARBA00015611"/>
    </source>
</evidence>
<keyword evidence="6" id="KW-0645">Protease</keyword>
<dbReference type="InterPro" id="IPR001930">
    <property type="entry name" value="Peptidase_M1"/>
</dbReference>
<evidence type="ECO:0000259" key="13">
    <source>
        <dbReference type="Pfam" id="PF01433"/>
    </source>
</evidence>
<dbReference type="Pfam" id="PF01433">
    <property type="entry name" value="Peptidase_M1"/>
    <property type="match status" value="1"/>
</dbReference>
<comment type="caution">
    <text evidence="15">The sequence shown here is derived from an EMBL/GenBank/DDBJ whole genome shotgun (WGS) entry which is preliminary data.</text>
</comment>
<dbReference type="Gene3D" id="1.10.390.10">
    <property type="entry name" value="Neutral Protease Domain 2"/>
    <property type="match status" value="1"/>
</dbReference>
<dbReference type="EMBL" id="JBHTCJ010000004">
    <property type="protein sequence ID" value="MFC7341616.1"/>
    <property type="molecule type" value="Genomic_DNA"/>
</dbReference>
<keyword evidence="10" id="KW-0482">Metalloprotease</keyword>
<evidence type="ECO:0000256" key="7">
    <source>
        <dbReference type="ARBA" id="ARBA00022723"/>
    </source>
</evidence>
<comment type="cofactor">
    <cofactor evidence="2">
        <name>Zn(2+)</name>
        <dbReference type="ChEBI" id="CHEBI:29105"/>
    </cofactor>
</comment>
<evidence type="ECO:0000256" key="3">
    <source>
        <dbReference type="ARBA" id="ARBA00010136"/>
    </source>
</evidence>
<organism evidence="15 16">
    <name type="scientific">Saccharopolyspora griseoalba</name>
    <dbReference type="NCBI Taxonomy" id="1431848"/>
    <lineage>
        <taxon>Bacteria</taxon>
        <taxon>Bacillati</taxon>
        <taxon>Actinomycetota</taxon>
        <taxon>Actinomycetes</taxon>
        <taxon>Pseudonocardiales</taxon>
        <taxon>Pseudonocardiaceae</taxon>
        <taxon>Saccharopolyspora</taxon>
    </lineage>
</organism>
<dbReference type="CDD" id="cd09603">
    <property type="entry name" value="M1_APN_like"/>
    <property type="match status" value="1"/>
</dbReference>
<dbReference type="PANTHER" id="PTHR11533">
    <property type="entry name" value="PROTEASE M1 ZINC METALLOPROTEASE"/>
    <property type="match status" value="1"/>
</dbReference>
<evidence type="ECO:0000256" key="8">
    <source>
        <dbReference type="ARBA" id="ARBA00022801"/>
    </source>
</evidence>
<evidence type="ECO:0000256" key="4">
    <source>
        <dbReference type="ARBA" id="ARBA00012564"/>
    </source>
</evidence>
<evidence type="ECO:0000256" key="12">
    <source>
        <dbReference type="ARBA" id="ARBA00031533"/>
    </source>
</evidence>
<evidence type="ECO:0000313" key="15">
    <source>
        <dbReference type="EMBL" id="MFC7341616.1"/>
    </source>
</evidence>
<evidence type="ECO:0000259" key="14">
    <source>
        <dbReference type="Pfam" id="PF17900"/>
    </source>
</evidence>
<dbReference type="InterPro" id="IPR045357">
    <property type="entry name" value="Aminopeptidase_N-like_N"/>
</dbReference>
<feature type="domain" description="Aminopeptidase N-like N-terminal" evidence="14">
    <location>
        <begin position="33"/>
        <end position="201"/>
    </location>
</feature>
<keyword evidence="8 15" id="KW-0378">Hydrolase</keyword>
<keyword evidence="9" id="KW-0862">Zinc</keyword>
<dbReference type="InterPro" id="IPR014782">
    <property type="entry name" value="Peptidase_M1_dom"/>
</dbReference>
<keyword evidence="15" id="KW-0031">Aminopeptidase</keyword>
<protein>
    <recommendedName>
        <fullName evidence="5">Aminopeptidase N</fullName>
        <ecNumber evidence="4">3.4.11.2</ecNumber>
    </recommendedName>
    <alternativeName>
        <fullName evidence="11">Alanine aminopeptidase</fullName>
    </alternativeName>
    <alternativeName>
        <fullName evidence="12">Lysyl aminopeptidase</fullName>
    </alternativeName>
</protein>
<reference evidence="16" key="1">
    <citation type="journal article" date="2019" name="Int. J. Syst. Evol. Microbiol.">
        <title>The Global Catalogue of Microorganisms (GCM) 10K type strain sequencing project: providing services to taxonomists for standard genome sequencing and annotation.</title>
        <authorList>
            <consortium name="The Broad Institute Genomics Platform"/>
            <consortium name="The Broad Institute Genome Sequencing Center for Infectious Disease"/>
            <person name="Wu L."/>
            <person name="Ma J."/>
        </authorList>
    </citation>
    <scope>NUCLEOTIDE SEQUENCE [LARGE SCALE GENOMIC DNA]</scope>
    <source>
        <strain evidence="16">WLHS5</strain>
    </source>
</reference>
<dbReference type="RefSeq" id="WP_380667314.1">
    <property type="nucleotide sequence ID" value="NZ_JBHTCJ010000004.1"/>
</dbReference>
<comment type="similarity">
    <text evidence="3">Belongs to the peptidase M1 family.</text>
</comment>
<dbReference type="SUPFAM" id="SSF63737">
    <property type="entry name" value="Leukotriene A4 hydrolase N-terminal domain"/>
    <property type="match status" value="1"/>
</dbReference>
<dbReference type="PANTHER" id="PTHR11533:SF297">
    <property type="entry name" value="AMINOPEPTIDASE N"/>
    <property type="match status" value="1"/>
</dbReference>
<evidence type="ECO:0000256" key="6">
    <source>
        <dbReference type="ARBA" id="ARBA00022670"/>
    </source>
</evidence>
<dbReference type="EC" id="3.4.11.2" evidence="4"/>
<dbReference type="GO" id="GO:0004177">
    <property type="term" value="F:aminopeptidase activity"/>
    <property type="evidence" value="ECO:0007669"/>
    <property type="project" value="UniProtKB-KW"/>
</dbReference>
<sequence length="482" mass="52262">MFAAPALAASGPGAPGAGDDYFPGYGNGGYDVSHYDLALRYQPSDDHLQGTATIVATATQDLTAFNLDFALTAKSVRVNGIPASFSQDGLELTVTPPTTLREGEPATFVVEYAGKPSTVDVGGISPWVRTADGALAIGQPEISSWWFPGNDHPRDKATYDVRVTVPDGTEALSNGQRTGRSSLAGWTTWYWRNAEPTATYLQFLALGQYEVRAGKGAFGQPFISAYSENLGELAGPARASVERTPEVLDFLAGEFGEYPFEAQGGVVPAEGLNFALENQTRPTYSHLFFQYGSNVSVVVHENAHQWFGDSVSVDRWRDIWLNEGFASYAEWMWSESRGTGTTQEIFDHYYGAHPPDDPFWQVLPGDPGPSNVFHPAVYDRGAMAVHALRNAVGDAAFREILRTWVGEHRDGNGTVEQFTDLAEKISGQDLDELFNAWLFTSGRPDVGARTGVPEGAGVRSGEVPAAVAEIDRTHRLLAEREG</sequence>
<evidence type="ECO:0000256" key="1">
    <source>
        <dbReference type="ARBA" id="ARBA00000098"/>
    </source>
</evidence>
<accession>A0ABW2LLE5</accession>
<evidence type="ECO:0000256" key="10">
    <source>
        <dbReference type="ARBA" id="ARBA00023049"/>
    </source>
</evidence>
<keyword evidence="7" id="KW-0479">Metal-binding</keyword>
<dbReference type="Pfam" id="PF17900">
    <property type="entry name" value="Peptidase_M1_N"/>
    <property type="match status" value="1"/>
</dbReference>
<feature type="domain" description="Peptidase M1 membrane alanine aminopeptidase" evidence="13">
    <location>
        <begin position="291"/>
        <end position="437"/>
    </location>
</feature>
<dbReference type="InterPro" id="IPR050344">
    <property type="entry name" value="Peptidase_M1_aminopeptidases"/>
</dbReference>
<evidence type="ECO:0000313" key="16">
    <source>
        <dbReference type="Proteomes" id="UP001596504"/>
    </source>
</evidence>
<proteinExistence type="inferred from homology"/>
<evidence type="ECO:0000256" key="9">
    <source>
        <dbReference type="ARBA" id="ARBA00022833"/>
    </source>
</evidence>